<dbReference type="KEGG" id="vg:9926172"/>
<evidence type="ECO:0000313" key="1">
    <source>
        <dbReference type="EMBL" id="ADB81522.1"/>
    </source>
</evidence>
<dbReference type="OrthoDB" id="27445at10239"/>
<keyword evidence="2" id="KW-1185">Reference proteome</keyword>
<dbReference type="Pfam" id="PF24197">
    <property type="entry name" value="DUF7422"/>
    <property type="match status" value="1"/>
</dbReference>
<gene>
    <name evidence="1" type="primary">soc.1</name>
    <name evidence="1" type="ORF">CC31p026</name>
</gene>
<name>E5DI37_9CAUD</name>
<dbReference type="EMBL" id="GU323318">
    <property type="protein sequence ID" value="ADB81522.1"/>
    <property type="molecule type" value="Genomic_DNA"/>
</dbReference>
<dbReference type="GeneID" id="9926172"/>
<proteinExistence type="predicted"/>
<reference evidence="1 2" key="1">
    <citation type="journal article" date="2010" name="Virol. J.">
        <title>Genomes of the T4-related bacteriophages as windows on microbial genome evolution.</title>
        <authorList>
            <person name="Petrov V.M."/>
            <person name="Ratnayaka S."/>
            <person name="Nolan J.M."/>
            <person name="Miller E.S."/>
            <person name="Karam J.D."/>
        </authorList>
    </citation>
    <scope>NUCLEOTIDE SEQUENCE [LARGE SCALE GENOMIC DNA]</scope>
</reference>
<sequence length="67" mass="7738">MVFDFYAWQKAGRPASPYKGSDAYDLRLHWKFNEIEAYTAVLIDGDWVILVRGGGYFSVTDKFLVNK</sequence>
<dbReference type="RefSeq" id="YP_004009884.1">
    <property type="nucleotide sequence ID" value="NC_014662.1"/>
</dbReference>
<dbReference type="Proteomes" id="UP000008725">
    <property type="component" value="Segment"/>
</dbReference>
<evidence type="ECO:0000313" key="2">
    <source>
        <dbReference type="Proteomes" id="UP000008725"/>
    </source>
</evidence>
<dbReference type="InterPro" id="IPR055845">
    <property type="entry name" value="DUF7422"/>
</dbReference>
<protein>
    <submittedName>
        <fullName evidence="1">Uncharacterized protein soc.1</fullName>
    </submittedName>
</protein>
<organism evidence="1 2">
    <name type="scientific">Enterobacter phage CC31</name>
    <dbReference type="NCBI Taxonomy" id="709484"/>
    <lineage>
        <taxon>Viruses</taxon>
        <taxon>Duplodnaviria</taxon>
        <taxon>Heunggongvirae</taxon>
        <taxon>Uroviricota</taxon>
        <taxon>Caudoviricetes</taxon>
        <taxon>Pantevenvirales</taxon>
        <taxon>Straboviridae</taxon>
        <taxon>Tevenvirinae</taxon>
        <taxon>Karamvirus</taxon>
        <taxon>Karamvirus cc31</taxon>
    </lineage>
</organism>
<accession>E5DI37</accession>